<feature type="compositionally biased region" description="Basic and acidic residues" evidence="2">
    <location>
        <begin position="350"/>
        <end position="360"/>
    </location>
</feature>
<feature type="region of interest" description="Disordered" evidence="2">
    <location>
        <begin position="340"/>
        <end position="360"/>
    </location>
</feature>
<feature type="compositionally biased region" description="Polar residues" evidence="2">
    <location>
        <begin position="340"/>
        <end position="349"/>
    </location>
</feature>
<keyword evidence="1" id="KW-0175">Coiled coil</keyword>
<evidence type="ECO:0000256" key="1">
    <source>
        <dbReference type="SAM" id="Coils"/>
    </source>
</evidence>
<sequence length="1040" mass="110666">MEKKFMKYILFGVFTFVLGIAFVGCGEDYDDDINSLKTEDAALQKAIDDLKIQVAALEKAGGGTGTNYGDIIAAIQVQINDLQGAISEPDAIGAKLVANQAFVNAIIAKISASNPDLVTLGSLITSVSIVDAADWSYNVVPAKATYTFPNLTNYVGTPINFIKDQVRADAAKVDVILKVTPANAKLEGKTIYLVNSLGGTDINKYITASAVPYDVLQTKADATGSGLYKVSFTLNSTYSPETKAEFELLTNYDKNGNGKIDSGEKPIKFAIAVDSERPVLSEFGTTVKVGAPESVYTTASVINPGDEKLINFNVTTTVDGKKQDVATNVTEIHNAFAGNDNGTESVWKNSSDKSKPDTDIEQAKRNDERLLQPLIVTDLGTDIIVSILGPTNVLAYYVGLDLQNANDADKKLWQEEVAAGNITGVNQAKLLDGSKDADKATLVIKGTNLQDKEIGFRVYVINHDGTLVDPDGRAFYVSTGVIAPPDAPVPTVGKITFTTEILTHVGDVEKVGTIKVPITDLKLGINNIPAADIKNAVLTFDDKAFNDKYGNVVFYKNDAASLPNDLVAIGTDGSFADVAGDGGGDAVTHIAIGERTVTSALNDKTLLLSDIDDTTEHTGTLELIGDGGKAFAKYDVSLKKVLPTGFPGQQKNISTEELAPTIWGIKTTPKVEVLGYGARFFVPVVNKINFKGGFKAGAVSDFESASYSITDILTSSTNYAHVLFSLTASKVATEGVVSSDASDVTVTIKDIASVKENVEYVGKLQYDWGKIKKGGASHIVSYENPALREFTVLLAPNLLYNYRFKPASGIPADLAIAAVSLSAGALVTAPWPAISYNATNEQVTVAFDIEIQRRLNKTIFTDVDDAAYASFSRNEFEKYYNLQGLKATLTAAENAAINPAINPILTVGYRNADGTATNGANLPNIGDGTATAWTGIASAVPTTNKQINLNASPLFNKDTCVGSFSLTIKQTDTNYQGIAKFIKAANDHAVTTGNTAYATRLLFAPYFELNSVIPGVGVDDLGPFDTLPIPSIPIDVTIVK</sequence>
<dbReference type="PROSITE" id="PS51257">
    <property type="entry name" value="PROKAR_LIPOPROTEIN"/>
    <property type="match status" value="1"/>
</dbReference>
<dbReference type="EMBL" id="SNRY01001784">
    <property type="protein sequence ID" value="KAA6328649.1"/>
    <property type="molecule type" value="Genomic_DNA"/>
</dbReference>
<protein>
    <submittedName>
        <fullName evidence="3">Uncharacterized protein</fullName>
    </submittedName>
</protein>
<feature type="coiled-coil region" evidence="1">
    <location>
        <begin position="33"/>
        <end position="60"/>
    </location>
</feature>
<dbReference type="AlphaFoldDB" id="A0A5J4R4S6"/>
<proteinExistence type="predicted"/>
<comment type="caution">
    <text evidence="3">The sequence shown here is derived from an EMBL/GenBank/DDBJ whole genome shotgun (WGS) entry which is preliminary data.</text>
</comment>
<gene>
    <name evidence="3" type="ORF">EZS27_022474</name>
</gene>
<evidence type="ECO:0000313" key="3">
    <source>
        <dbReference type="EMBL" id="KAA6328649.1"/>
    </source>
</evidence>
<organism evidence="3">
    <name type="scientific">termite gut metagenome</name>
    <dbReference type="NCBI Taxonomy" id="433724"/>
    <lineage>
        <taxon>unclassified sequences</taxon>
        <taxon>metagenomes</taxon>
        <taxon>organismal metagenomes</taxon>
    </lineage>
</organism>
<accession>A0A5J4R4S6</accession>
<reference evidence="3" key="1">
    <citation type="submission" date="2019-03" db="EMBL/GenBank/DDBJ databases">
        <title>Single cell metagenomics reveals metabolic interactions within the superorganism composed of flagellate Streblomastix strix and complex community of Bacteroidetes bacteria on its surface.</title>
        <authorList>
            <person name="Treitli S.C."/>
            <person name="Kolisko M."/>
            <person name="Husnik F."/>
            <person name="Keeling P."/>
            <person name="Hampl V."/>
        </authorList>
    </citation>
    <scope>NUCLEOTIDE SEQUENCE</scope>
    <source>
        <strain evidence="3">STM</strain>
    </source>
</reference>
<name>A0A5J4R4S6_9ZZZZ</name>
<evidence type="ECO:0000256" key="2">
    <source>
        <dbReference type="SAM" id="MobiDB-lite"/>
    </source>
</evidence>